<keyword evidence="1" id="KW-0732">Signal</keyword>
<evidence type="ECO:0000313" key="2">
    <source>
        <dbReference type="EMBL" id="MBO8482818.1"/>
    </source>
</evidence>
<sequence>MKLLTVTVSLLISTAFLHAQNDTLWISSYYTTHVIFPTDIVYADLSNSTIIAAKVVDQDKNILAIRANGEFAGSASISALERNGAMHTYVVRYDDSPESLVIDMRTEMPGDTDDKFVVGFSMLDAIRQKRRIYHVGEISHGISVFCENVFVHADNTYIVLSLKNSSSIGYDIQDASFVLESRKRSRRTVSYDRPLFPRSRYGSLSSASGESSKAVYAFEKLTLADDQELKVYLYEEGGARNIAIAIEAKVINRAILK</sequence>
<organism evidence="2 3">
    <name type="scientific">Candidatus Cryptobacteroides avicola</name>
    <dbReference type="NCBI Taxonomy" id="2840757"/>
    <lineage>
        <taxon>Bacteria</taxon>
        <taxon>Pseudomonadati</taxon>
        <taxon>Bacteroidota</taxon>
        <taxon>Bacteroidia</taxon>
        <taxon>Bacteroidales</taxon>
        <taxon>Candidatus Cryptobacteroides</taxon>
    </lineage>
</organism>
<evidence type="ECO:0000313" key="3">
    <source>
        <dbReference type="Proteomes" id="UP000725002"/>
    </source>
</evidence>
<reference evidence="2" key="2">
    <citation type="journal article" date="2021" name="PeerJ">
        <title>Extensive microbial diversity within the chicken gut microbiome revealed by metagenomics and culture.</title>
        <authorList>
            <person name="Gilroy R."/>
            <person name="Ravi A."/>
            <person name="Getino M."/>
            <person name="Pursley I."/>
            <person name="Horton D.L."/>
            <person name="Alikhan N.F."/>
            <person name="Baker D."/>
            <person name="Gharbi K."/>
            <person name="Hall N."/>
            <person name="Watson M."/>
            <person name="Adriaenssens E.M."/>
            <person name="Foster-Nyarko E."/>
            <person name="Jarju S."/>
            <person name="Secka A."/>
            <person name="Antonio M."/>
            <person name="Oren A."/>
            <person name="Chaudhuri R.R."/>
            <person name="La Ragione R."/>
            <person name="Hildebrand F."/>
            <person name="Pallen M.J."/>
        </authorList>
    </citation>
    <scope>NUCLEOTIDE SEQUENCE</scope>
    <source>
        <strain evidence="2">G3-8215</strain>
    </source>
</reference>
<evidence type="ECO:0000256" key="1">
    <source>
        <dbReference type="SAM" id="SignalP"/>
    </source>
</evidence>
<dbReference type="AlphaFoldDB" id="A0A940DQ18"/>
<gene>
    <name evidence="2" type="ORF">IAB75_01680</name>
</gene>
<dbReference type="Pfam" id="PF13595">
    <property type="entry name" value="DUF4138"/>
    <property type="match status" value="1"/>
</dbReference>
<feature type="chain" id="PRO_5037497165" evidence="1">
    <location>
        <begin position="20"/>
        <end position="257"/>
    </location>
</feature>
<dbReference type="EMBL" id="JADILV010000011">
    <property type="protein sequence ID" value="MBO8482818.1"/>
    <property type="molecule type" value="Genomic_DNA"/>
</dbReference>
<accession>A0A940DQ18</accession>
<reference evidence="2" key="1">
    <citation type="submission" date="2020-10" db="EMBL/GenBank/DDBJ databases">
        <authorList>
            <person name="Gilroy R."/>
        </authorList>
    </citation>
    <scope>NUCLEOTIDE SEQUENCE</scope>
    <source>
        <strain evidence="2">G3-8215</strain>
    </source>
</reference>
<comment type="caution">
    <text evidence="2">The sequence shown here is derived from an EMBL/GenBank/DDBJ whole genome shotgun (WGS) entry which is preliminary data.</text>
</comment>
<feature type="signal peptide" evidence="1">
    <location>
        <begin position="1"/>
        <end position="19"/>
    </location>
</feature>
<proteinExistence type="predicted"/>
<dbReference type="Proteomes" id="UP000725002">
    <property type="component" value="Unassembled WGS sequence"/>
</dbReference>
<dbReference type="InterPro" id="IPR022298">
    <property type="entry name" value="Conjug_transposon_TraN"/>
</dbReference>
<protein>
    <submittedName>
        <fullName evidence="2">DUF4138 domain-containing protein</fullName>
    </submittedName>
</protein>
<name>A0A940DQ18_9BACT</name>